<dbReference type="Gene3D" id="1.10.3520.10">
    <property type="entry name" value="Glycolipid transfer protein"/>
    <property type="match status" value="1"/>
</dbReference>
<keyword evidence="1" id="KW-0813">Transport</keyword>
<evidence type="ECO:0000259" key="2">
    <source>
        <dbReference type="Pfam" id="PF08718"/>
    </source>
</evidence>
<dbReference type="Pfam" id="PF08718">
    <property type="entry name" value="GLTP"/>
    <property type="match status" value="1"/>
</dbReference>
<dbReference type="InterPro" id="IPR036497">
    <property type="entry name" value="GLTP_sf"/>
</dbReference>
<keyword evidence="4" id="KW-1185">Reference proteome</keyword>
<reference evidence="3 4" key="1">
    <citation type="submission" date="2020-11" db="EMBL/GenBank/DDBJ databases">
        <authorList>
            <person name="Wallbank WR R."/>
            <person name="Pardo Diaz C."/>
            <person name="Kozak K."/>
            <person name="Martin S."/>
            <person name="Jiggins C."/>
            <person name="Moest M."/>
            <person name="Warren A I."/>
            <person name="Generalovic N T."/>
            <person name="Byers J.R.P. K."/>
            <person name="Montejo-Kovacevich G."/>
            <person name="Yen C E."/>
        </authorList>
    </citation>
    <scope>NUCLEOTIDE SEQUENCE [LARGE SCALE GENOMIC DNA]</scope>
</reference>
<dbReference type="PANTHER" id="PTHR10219:SF25">
    <property type="entry name" value="PLECKSTRIN HOMOLOGY DOMAIN-CONTAINING FAMILY A MEMBER 8"/>
    <property type="match status" value="1"/>
</dbReference>
<dbReference type="PANTHER" id="PTHR10219">
    <property type="entry name" value="GLYCOLIPID TRANSFER PROTEIN-RELATED"/>
    <property type="match status" value="1"/>
</dbReference>
<dbReference type="AlphaFoldDB" id="A0A7R8YY88"/>
<name>A0A7R8YY88_HERIL</name>
<dbReference type="Proteomes" id="UP000594454">
    <property type="component" value="Chromosome 5"/>
</dbReference>
<dbReference type="GO" id="GO:1902387">
    <property type="term" value="F:ceramide 1-phosphate binding"/>
    <property type="evidence" value="ECO:0007669"/>
    <property type="project" value="TreeGrafter"/>
</dbReference>
<organism evidence="3 4">
    <name type="scientific">Hermetia illucens</name>
    <name type="common">Black soldier fly</name>
    <dbReference type="NCBI Taxonomy" id="343691"/>
    <lineage>
        <taxon>Eukaryota</taxon>
        <taxon>Metazoa</taxon>
        <taxon>Ecdysozoa</taxon>
        <taxon>Arthropoda</taxon>
        <taxon>Hexapoda</taxon>
        <taxon>Insecta</taxon>
        <taxon>Pterygota</taxon>
        <taxon>Neoptera</taxon>
        <taxon>Endopterygota</taxon>
        <taxon>Diptera</taxon>
        <taxon>Brachycera</taxon>
        <taxon>Stratiomyomorpha</taxon>
        <taxon>Stratiomyidae</taxon>
        <taxon>Hermetiinae</taxon>
        <taxon>Hermetia</taxon>
    </lineage>
</organism>
<gene>
    <name evidence="3" type="ORF">HERILL_LOCUS12700</name>
</gene>
<dbReference type="GO" id="GO:0005829">
    <property type="term" value="C:cytosol"/>
    <property type="evidence" value="ECO:0007669"/>
    <property type="project" value="TreeGrafter"/>
</dbReference>
<accession>A0A7R8YY88</accession>
<dbReference type="InParanoid" id="A0A7R8YY88"/>
<dbReference type="SUPFAM" id="SSF110004">
    <property type="entry name" value="Glycolipid transfer protein, GLTP"/>
    <property type="match status" value="1"/>
</dbReference>
<dbReference type="GO" id="GO:0016020">
    <property type="term" value="C:membrane"/>
    <property type="evidence" value="ECO:0007669"/>
    <property type="project" value="TreeGrafter"/>
</dbReference>
<dbReference type="EMBL" id="LR899013">
    <property type="protein sequence ID" value="CAD7090203.1"/>
    <property type="molecule type" value="Genomic_DNA"/>
</dbReference>
<feature type="domain" description="Glycolipid transfer protein" evidence="2">
    <location>
        <begin position="28"/>
        <end position="163"/>
    </location>
</feature>
<dbReference type="FunCoup" id="A0A7R8YY88">
    <property type="interactions" value="1071"/>
</dbReference>
<evidence type="ECO:0000256" key="1">
    <source>
        <dbReference type="ARBA" id="ARBA00022448"/>
    </source>
</evidence>
<protein>
    <recommendedName>
        <fullName evidence="2">Glycolipid transfer protein domain-containing protein</fullName>
    </recommendedName>
</protein>
<dbReference type="GO" id="GO:1902388">
    <property type="term" value="F:ceramide 1-phosphate transfer activity"/>
    <property type="evidence" value="ECO:0007669"/>
    <property type="project" value="TreeGrafter"/>
</dbReference>
<dbReference type="OMA" id="EMHGAEW"/>
<dbReference type="InterPro" id="IPR014830">
    <property type="entry name" value="Glycolipid_transfer_prot_dom"/>
</dbReference>
<evidence type="ECO:0000313" key="3">
    <source>
        <dbReference type="EMBL" id="CAD7090203.1"/>
    </source>
</evidence>
<sequence length="205" mass="23813">MSEAELPRIVMRKYTGFPQLEDECTTAVETLHLLDAAKEVVQAIESFGTLFSPVVNDMRNNIQKITTVYSKNPEKYRNLDELLRDEKSQQSIYAANALLWLKRALELISVFFYNIVNDKEEKNELKEALRDAYDKTLKPYHGWIVQNAFALVYRWVPTRQQLFGTGDVYIENMTLLLTFQKRMHSYLVAITTLIVTHDLDDKTAV</sequence>
<dbReference type="OrthoDB" id="205255at2759"/>
<proteinExistence type="predicted"/>
<evidence type="ECO:0000313" key="4">
    <source>
        <dbReference type="Proteomes" id="UP000594454"/>
    </source>
</evidence>